<dbReference type="Proteomes" id="UP001187531">
    <property type="component" value="Unassembled WGS sequence"/>
</dbReference>
<dbReference type="InterPro" id="IPR036691">
    <property type="entry name" value="Endo/exonu/phosph_ase_sf"/>
</dbReference>
<proteinExistence type="predicted"/>
<accession>A0AA88KV28</accession>
<name>A0AA88KV28_ARTSF</name>
<keyword evidence="2" id="KW-1185">Reference proteome</keyword>
<evidence type="ECO:0000313" key="1">
    <source>
        <dbReference type="EMBL" id="KAK2703376.1"/>
    </source>
</evidence>
<gene>
    <name evidence="1" type="ORF">QYM36_018163</name>
</gene>
<organism evidence="1 2">
    <name type="scientific">Artemia franciscana</name>
    <name type="common">Brine shrimp</name>
    <name type="synonym">Artemia sanfranciscana</name>
    <dbReference type="NCBI Taxonomy" id="6661"/>
    <lineage>
        <taxon>Eukaryota</taxon>
        <taxon>Metazoa</taxon>
        <taxon>Ecdysozoa</taxon>
        <taxon>Arthropoda</taxon>
        <taxon>Crustacea</taxon>
        <taxon>Branchiopoda</taxon>
        <taxon>Anostraca</taxon>
        <taxon>Artemiidae</taxon>
        <taxon>Artemia</taxon>
    </lineage>
</organism>
<comment type="caution">
    <text evidence="1">The sequence shown here is derived from an EMBL/GenBank/DDBJ whole genome shotgun (WGS) entry which is preliminary data.</text>
</comment>
<evidence type="ECO:0000313" key="2">
    <source>
        <dbReference type="Proteomes" id="UP001187531"/>
    </source>
</evidence>
<dbReference type="AlphaFoldDB" id="A0AA88KV28"/>
<reference evidence="1" key="1">
    <citation type="submission" date="2023-07" db="EMBL/GenBank/DDBJ databases">
        <title>Chromosome-level genome assembly of Artemia franciscana.</title>
        <authorList>
            <person name="Jo E."/>
        </authorList>
    </citation>
    <scope>NUCLEOTIDE SEQUENCE</scope>
    <source>
        <tissue evidence="1">Whole body</tissue>
    </source>
</reference>
<dbReference type="Gene3D" id="3.60.10.10">
    <property type="entry name" value="Endonuclease/exonuclease/phosphatase"/>
    <property type="match status" value="1"/>
</dbReference>
<dbReference type="EMBL" id="JAVRJZ010000104">
    <property type="protein sequence ID" value="KAK2703376.1"/>
    <property type="molecule type" value="Genomic_DNA"/>
</dbReference>
<protein>
    <submittedName>
        <fullName evidence="1">Uncharacterized protein</fullName>
    </submittedName>
</protein>
<sequence>MNTNKLFKISLWNVRTMSTVSKTEQGLCECETFKLDIVGASEARWKDCGKKKIRADHTMFKVLYSGNSESHIGEDAAILSPKDTKALFSWKLVNRRILCARFASIRPKLSLTLCYAPTNDVDDAVIASVVLSELGSTTADLKVVSPYHDLAVRFAPRIRFDQQTGTDIGKCLPSNAEDYYKLRKGGFTGRICNMDYISVLENRIPTYYFAEQCGENYYFSYWLFYGYKDDCPLGESGGDVSWVQFNVKATNNGTTLDRVVFYQHSGWYTRNPGHYKLVDETHPVAFAGKIRHGHYHDDGGSGTCCYFEDYRNTGSANKAIDTWQNLVWLRTDETALEWMMDNTEYIWNGVNLPTFRNIDLCNLKGCKGSYLQVCSTCGCAKTDVDDDKIV</sequence>